<protein>
    <submittedName>
        <fullName evidence="2">Uncharacterized protein</fullName>
    </submittedName>
</protein>
<evidence type="ECO:0000313" key="3">
    <source>
        <dbReference type="Proteomes" id="UP001374584"/>
    </source>
</evidence>
<accession>A0AAN9RG01</accession>
<dbReference type="Proteomes" id="UP001374584">
    <property type="component" value="Unassembled WGS sequence"/>
</dbReference>
<organism evidence="2 3">
    <name type="scientific">Phaseolus coccineus</name>
    <name type="common">Scarlet runner bean</name>
    <name type="synonym">Phaseolus multiflorus</name>
    <dbReference type="NCBI Taxonomy" id="3886"/>
    <lineage>
        <taxon>Eukaryota</taxon>
        <taxon>Viridiplantae</taxon>
        <taxon>Streptophyta</taxon>
        <taxon>Embryophyta</taxon>
        <taxon>Tracheophyta</taxon>
        <taxon>Spermatophyta</taxon>
        <taxon>Magnoliopsida</taxon>
        <taxon>eudicotyledons</taxon>
        <taxon>Gunneridae</taxon>
        <taxon>Pentapetalae</taxon>
        <taxon>rosids</taxon>
        <taxon>fabids</taxon>
        <taxon>Fabales</taxon>
        <taxon>Fabaceae</taxon>
        <taxon>Papilionoideae</taxon>
        <taxon>50 kb inversion clade</taxon>
        <taxon>NPAAA clade</taxon>
        <taxon>indigoferoid/millettioid clade</taxon>
        <taxon>Phaseoleae</taxon>
        <taxon>Phaseolus</taxon>
    </lineage>
</organism>
<proteinExistence type="predicted"/>
<keyword evidence="3" id="KW-1185">Reference proteome</keyword>
<gene>
    <name evidence="2" type="ORF">VNO80_11997</name>
</gene>
<comment type="caution">
    <text evidence="2">The sequence shown here is derived from an EMBL/GenBank/DDBJ whole genome shotgun (WGS) entry which is preliminary data.</text>
</comment>
<reference evidence="2 3" key="1">
    <citation type="submission" date="2024-01" db="EMBL/GenBank/DDBJ databases">
        <title>The genomes of 5 underutilized Papilionoideae crops provide insights into root nodulation and disease resistanc.</title>
        <authorList>
            <person name="Jiang F."/>
        </authorList>
    </citation>
    <scope>NUCLEOTIDE SEQUENCE [LARGE SCALE GENOMIC DNA]</scope>
    <source>
        <strain evidence="2">JINMINGXINNONG_FW02</strain>
        <tissue evidence="2">Leaves</tissue>
    </source>
</reference>
<keyword evidence="1" id="KW-0812">Transmembrane</keyword>
<keyword evidence="1" id="KW-1133">Transmembrane helix</keyword>
<evidence type="ECO:0000313" key="2">
    <source>
        <dbReference type="EMBL" id="KAK7369949.1"/>
    </source>
</evidence>
<dbReference type="EMBL" id="JAYMYR010000004">
    <property type="protein sequence ID" value="KAK7369949.1"/>
    <property type="molecule type" value="Genomic_DNA"/>
</dbReference>
<sequence length="70" mass="7967">MCIPVQQVTLDPHRSIVSRVTKFCGQTTQFHFIYIFSLSSSSSFTATLCVLLYNEGFSNGEFRVLNFHSK</sequence>
<name>A0AAN9RG01_PHACN</name>
<keyword evidence="1" id="KW-0472">Membrane</keyword>
<feature type="transmembrane region" description="Helical" evidence="1">
    <location>
        <begin position="32"/>
        <end position="53"/>
    </location>
</feature>
<dbReference type="AlphaFoldDB" id="A0AAN9RG01"/>
<evidence type="ECO:0000256" key="1">
    <source>
        <dbReference type="SAM" id="Phobius"/>
    </source>
</evidence>